<dbReference type="Proteomes" id="UP001500893">
    <property type="component" value="Unassembled WGS sequence"/>
</dbReference>
<evidence type="ECO:0000313" key="2">
    <source>
        <dbReference type="EMBL" id="GAA2784347.1"/>
    </source>
</evidence>
<dbReference type="EMBL" id="BAAAVM010000162">
    <property type="protein sequence ID" value="GAA2784347.1"/>
    <property type="molecule type" value="Genomic_DNA"/>
</dbReference>
<accession>A0ABN3VCF4</accession>
<proteinExistence type="predicted"/>
<keyword evidence="1" id="KW-1133">Transmembrane helix</keyword>
<feature type="transmembrane region" description="Helical" evidence="1">
    <location>
        <begin position="93"/>
        <end position="114"/>
    </location>
</feature>
<organism evidence="2 3">
    <name type="scientific">Streptomyces rameus</name>
    <dbReference type="NCBI Taxonomy" id="68261"/>
    <lineage>
        <taxon>Bacteria</taxon>
        <taxon>Bacillati</taxon>
        <taxon>Actinomycetota</taxon>
        <taxon>Actinomycetes</taxon>
        <taxon>Kitasatosporales</taxon>
        <taxon>Streptomycetaceae</taxon>
        <taxon>Streptomyces</taxon>
    </lineage>
</organism>
<feature type="transmembrane region" description="Helical" evidence="1">
    <location>
        <begin position="126"/>
        <end position="146"/>
    </location>
</feature>
<feature type="transmembrane region" description="Helical" evidence="1">
    <location>
        <begin position="28"/>
        <end position="52"/>
    </location>
</feature>
<feature type="transmembrane region" description="Helical" evidence="1">
    <location>
        <begin position="64"/>
        <end position="87"/>
    </location>
</feature>
<comment type="caution">
    <text evidence="2">The sequence shown here is derived from an EMBL/GenBank/DDBJ whole genome shotgun (WGS) entry which is preliminary data.</text>
</comment>
<name>A0ABN3VCF4_9ACTN</name>
<evidence type="ECO:0000313" key="3">
    <source>
        <dbReference type="Proteomes" id="UP001500893"/>
    </source>
</evidence>
<keyword evidence="3" id="KW-1185">Reference proteome</keyword>
<keyword evidence="1" id="KW-0472">Membrane</keyword>
<protein>
    <submittedName>
        <fullName evidence="2">Uncharacterized protein</fullName>
    </submittedName>
</protein>
<sequence>MAWVVLVLLLTALPAGWCGFKDFREALTFAGCFTGAALMVAALIMVVGVAAVVDCWARGPNSNFGVVALISTGVALLTNVLLALQTWNDGEKVGYKVLTIVLSVSALSTVLLVWRRLADLPTPKRVAAALIVSTLVAVANFSYQYLFQPYRREATPLVQLNVGKAVLSADRKLFSVPVDIKLVNHSDMAFYVLGAEFHAMGEEVSMSPRDVARDKWRKDAEQWAMYREKHPLTRREVYQPGKLVSAQPWMPPGNWVEANDESLTRTVVQLPSNTTFDKLTFYATLSLARKDRLVMDKFGGPSYSWRGTTVPQWVKADEKENDTIIQTAEMKENNAIDQITRKKRRVTTYWRFGKHGVDVAPVIAPAGEENRTFPEQTLRAVRSRYGLIDVLAGPVEEMLDEIKNRR</sequence>
<gene>
    <name evidence="2" type="ORF">GCM10010521_73410</name>
</gene>
<evidence type="ECO:0000256" key="1">
    <source>
        <dbReference type="SAM" id="Phobius"/>
    </source>
</evidence>
<keyword evidence="1" id="KW-0812">Transmembrane</keyword>
<reference evidence="2 3" key="1">
    <citation type="journal article" date="2019" name="Int. J. Syst. Evol. Microbiol.">
        <title>The Global Catalogue of Microorganisms (GCM) 10K type strain sequencing project: providing services to taxonomists for standard genome sequencing and annotation.</title>
        <authorList>
            <consortium name="The Broad Institute Genomics Platform"/>
            <consortium name="The Broad Institute Genome Sequencing Center for Infectious Disease"/>
            <person name="Wu L."/>
            <person name="Ma J."/>
        </authorList>
    </citation>
    <scope>NUCLEOTIDE SEQUENCE [LARGE SCALE GENOMIC DNA]</scope>
    <source>
        <strain evidence="2 3">JCM 11574</strain>
    </source>
</reference>